<dbReference type="NCBIfam" id="TIGR01901">
    <property type="entry name" value="adhes_NPXG"/>
    <property type="match status" value="1"/>
</dbReference>
<comment type="caution">
    <text evidence="2">The sequence shown here is derived from an EMBL/GenBank/DDBJ whole genome shotgun (WGS) entry which is preliminary data.</text>
</comment>
<dbReference type="InterPro" id="IPR012334">
    <property type="entry name" value="Pectin_lyas_fold"/>
</dbReference>
<sequence>MRSSRSAYLAIDKTERSLSNHCEWLPIVSYPKPFTLVWVVSTCTAIFAPAIALAQPIIPDNDGTGTLVTPESDRFNIHGGQTSGDGSNLFHSFQEFGLDAGQTANFQSCPEIQNILGRITGGNASLIDGLIEVTGSNANLFLMNPAGIVFGENAQLNVPSSFTATTATGIGLDGGWFNAFGTNDYTALVGTPNAFDFAIFEPGAIVNHGNLTVAEGSNLSLFGGTVVSTGTLQADGGEISVAAVPGENLLRLSAEGNILSLEVSPATSSFSLLNPRSLPELLTLGESIADADTLVVNPDGTVALTGSGLRVEDGDVAVAGGKNSEPNLRSGSAILAADRNLTLTESQLSTTDDLTLLAGDTLQVRDSIANPVLTEAGGNLSLRGTRGIDILALNHPQTPFVSGGDLSLASGGFISGDAHYSTGGNFSILTLDGEPGEFFSLIDPIIFANGDVTFGDYTGPSLVIEATGEITTGNITINGIDPNIADEPVLILRAGRTPTPITLAAGGTTTQEGTVFSAASTAAAPPRN</sequence>
<dbReference type="AlphaFoldDB" id="A0A928VXC7"/>
<evidence type="ECO:0000259" key="1">
    <source>
        <dbReference type="SMART" id="SM00912"/>
    </source>
</evidence>
<evidence type="ECO:0000313" key="2">
    <source>
        <dbReference type="EMBL" id="MBE9042019.1"/>
    </source>
</evidence>
<proteinExistence type="predicted"/>
<dbReference type="Proteomes" id="UP000621799">
    <property type="component" value="Unassembled WGS sequence"/>
</dbReference>
<name>A0A928VXC7_9CYAN</name>
<evidence type="ECO:0000313" key="3">
    <source>
        <dbReference type="Proteomes" id="UP000621799"/>
    </source>
</evidence>
<accession>A0A928VXC7</accession>
<organism evidence="2 3">
    <name type="scientific">Zarconia navalis LEGE 11467</name>
    <dbReference type="NCBI Taxonomy" id="1828826"/>
    <lineage>
        <taxon>Bacteria</taxon>
        <taxon>Bacillati</taxon>
        <taxon>Cyanobacteriota</taxon>
        <taxon>Cyanophyceae</taxon>
        <taxon>Oscillatoriophycideae</taxon>
        <taxon>Oscillatoriales</taxon>
        <taxon>Oscillatoriales incertae sedis</taxon>
        <taxon>Zarconia</taxon>
        <taxon>Zarconia navalis</taxon>
    </lineage>
</organism>
<dbReference type="InterPro" id="IPR011050">
    <property type="entry name" value="Pectin_lyase_fold/virulence"/>
</dbReference>
<dbReference type="EMBL" id="JADEXN010000282">
    <property type="protein sequence ID" value="MBE9042019.1"/>
    <property type="molecule type" value="Genomic_DNA"/>
</dbReference>
<dbReference type="Pfam" id="PF05860">
    <property type="entry name" value="TPS"/>
    <property type="match status" value="1"/>
</dbReference>
<protein>
    <submittedName>
        <fullName evidence="2">Filamentous hemagglutinin N-terminal domain-containing protein</fullName>
    </submittedName>
</protein>
<reference evidence="2" key="1">
    <citation type="submission" date="2020-10" db="EMBL/GenBank/DDBJ databases">
        <authorList>
            <person name="Castelo-Branco R."/>
            <person name="Eusebio N."/>
            <person name="Adriana R."/>
            <person name="Vieira A."/>
            <person name="Brugerolle De Fraissinette N."/>
            <person name="Rezende De Castro R."/>
            <person name="Schneider M.P."/>
            <person name="Vasconcelos V."/>
            <person name="Leao P.N."/>
        </authorList>
    </citation>
    <scope>NUCLEOTIDE SEQUENCE</scope>
    <source>
        <strain evidence="2">LEGE 11467</strain>
    </source>
</reference>
<dbReference type="SUPFAM" id="SSF51126">
    <property type="entry name" value="Pectin lyase-like"/>
    <property type="match status" value="1"/>
</dbReference>
<dbReference type="InterPro" id="IPR008638">
    <property type="entry name" value="FhaB/CdiA-like_TPS"/>
</dbReference>
<dbReference type="SMART" id="SM00912">
    <property type="entry name" value="Haemagg_act"/>
    <property type="match status" value="1"/>
</dbReference>
<keyword evidence="3" id="KW-1185">Reference proteome</keyword>
<gene>
    <name evidence="2" type="ORF">IQ235_14650</name>
</gene>
<dbReference type="Gene3D" id="2.160.20.10">
    <property type="entry name" value="Single-stranded right-handed beta-helix, Pectin lyase-like"/>
    <property type="match status" value="1"/>
</dbReference>
<feature type="domain" description="Filamentous haemagglutinin FhaB/tRNA nuclease CdiA-like TPS" evidence="1">
    <location>
        <begin position="59"/>
        <end position="173"/>
    </location>
</feature>